<keyword evidence="2" id="KW-1185">Reference proteome</keyword>
<sequence>MCTKIASLSADPKEVMSLFIMDIDADLIYKDSFRLDGEKEIIYMVFEKNKLRDEKVETLCINIENIRGKTTATIIISPEMTYEGDCIKEDWLESIMNIIEDYIIELWEE</sequence>
<dbReference type="EMBL" id="NIBG01000005">
    <property type="protein sequence ID" value="PAB59954.1"/>
    <property type="molecule type" value="Genomic_DNA"/>
</dbReference>
<reference evidence="1 2" key="1">
    <citation type="submission" date="2017-06" db="EMBL/GenBank/DDBJ databases">
        <title>Draft genome sequence of anaerobic fermentative bacterium Anaeromicrobium sediminis DY2726D isolated from West Pacific Ocean sediments.</title>
        <authorList>
            <person name="Zeng X."/>
        </authorList>
    </citation>
    <scope>NUCLEOTIDE SEQUENCE [LARGE SCALE GENOMIC DNA]</scope>
    <source>
        <strain evidence="1 2">DY2726D</strain>
    </source>
</reference>
<evidence type="ECO:0000313" key="2">
    <source>
        <dbReference type="Proteomes" id="UP000216024"/>
    </source>
</evidence>
<comment type="caution">
    <text evidence="1">The sequence shown here is derived from an EMBL/GenBank/DDBJ whole genome shotgun (WGS) entry which is preliminary data.</text>
</comment>
<gene>
    <name evidence="1" type="ORF">CCE28_08345</name>
</gene>
<dbReference type="RefSeq" id="WP_095132885.1">
    <property type="nucleotide sequence ID" value="NZ_NIBG01000005.1"/>
</dbReference>
<protein>
    <submittedName>
        <fullName evidence="1">Uncharacterized protein</fullName>
    </submittedName>
</protein>
<evidence type="ECO:0000313" key="1">
    <source>
        <dbReference type="EMBL" id="PAB59954.1"/>
    </source>
</evidence>
<dbReference type="Proteomes" id="UP000216024">
    <property type="component" value="Unassembled WGS sequence"/>
</dbReference>
<dbReference type="AlphaFoldDB" id="A0A267MK43"/>
<proteinExistence type="predicted"/>
<accession>A0A267MK43</accession>
<organism evidence="1 2">
    <name type="scientific">Anaeromicrobium sediminis</name>
    <dbReference type="NCBI Taxonomy" id="1478221"/>
    <lineage>
        <taxon>Bacteria</taxon>
        <taxon>Bacillati</taxon>
        <taxon>Bacillota</taxon>
        <taxon>Clostridia</taxon>
        <taxon>Peptostreptococcales</taxon>
        <taxon>Thermotaleaceae</taxon>
        <taxon>Anaeromicrobium</taxon>
    </lineage>
</organism>
<dbReference type="OrthoDB" id="4774735at2"/>
<name>A0A267MK43_9FIRM</name>